<feature type="domain" description="YhdP central" evidence="1">
    <location>
        <begin position="10"/>
        <end position="197"/>
    </location>
</feature>
<protein>
    <recommendedName>
        <fullName evidence="1">YhdP central domain-containing protein</fullName>
    </recommendedName>
</protein>
<gene>
    <name evidence="2" type="ORF">EVA_16557</name>
</gene>
<sequence>MLVHTAIGLREPHFSISGTSDLIGLSSSLPVPYSKSTAEAWPLSFNLTRHENAFDLDIHSFGHASITLRFEKKGENTEWSSGAIALGLQQKMPLGKRIDIALTTPELNLNAWLPYAEKVINILQKSAQPASVVGSEAGTEHQRIGKLGTVHLLTDQLKWYDKLYPNVEATLRRFNQEDWHFRIGGNQLLSGSITYESAT</sequence>
<proteinExistence type="predicted"/>
<dbReference type="Pfam" id="PF13116">
    <property type="entry name" value="YhdP"/>
    <property type="match status" value="1"/>
</dbReference>
<feature type="non-terminal residue" evidence="2">
    <location>
        <position position="199"/>
    </location>
</feature>
<dbReference type="AlphaFoldDB" id="J9FK99"/>
<dbReference type="InterPro" id="IPR025263">
    <property type="entry name" value="YhdP_central"/>
</dbReference>
<name>J9FK99_9ZZZZ</name>
<comment type="caution">
    <text evidence="2">The sequence shown here is derived from an EMBL/GenBank/DDBJ whole genome shotgun (WGS) entry which is preliminary data.</text>
</comment>
<evidence type="ECO:0000313" key="2">
    <source>
        <dbReference type="EMBL" id="EJW95336.1"/>
    </source>
</evidence>
<accession>J9FK99</accession>
<dbReference type="EMBL" id="AMCI01005860">
    <property type="protein sequence ID" value="EJW95336.1"/>
    <property type="molecule type" value="Genomic_DNA"/>
</dbReference>
<organism evidence="2">
    <name type="scientific">gut metagenome</name>
    <dbReference type="NCBI Taxonomy" id="749906"/>
    <lineage>
        <taxon>unclassified sequences</taxon>
        <taxon>metagenomes</taxon>
        <taxon>organismal metagenomes</taxon>
    </lineage>
</organism>
<reference evidence="2" key="1">
    <citation type="journal article" date="2012" name="PLoS ONE">
        <title>Gene sets for utilization of primary and secondary nutrition supplies in the distal gut of endangered iberian lynx.</title>
        <authorList>
            <person name="Alcaide M."/>
            <person name="Messina E."/>
            <person name="Richter M."/>
            <person name="Bargiela R."/>
            <person name="Peplies J."/>
            <person name="Huws S.A."/>
            <person name="Newbold C.J."/>
            <person name="Golyshin P.N."/>
            <person name="Simon M.A."/>
            <person name="Lopez G."/>
            <person name="Yakimov M.M."/>
            <person name="Ferrer M."/>
        </authorList>
    </citation>
    <scope>NUCLEOTIDE SEQUENCE</scope>
</reference>
<evidence type="ECO:0000259" key="1">
    <source>
        <dbReference type="Pfam" id="PF13116"/>
    </source>
</evidence>